<name>A0AAE0L2R2_9CHLO</name>
<dbReference type="InterPro" id="IPR059179">
    <property type="entry name" value="MLKL-like_MCAfunc"/>
</dbReference>
<dbReference type="Pfam" id="PF22215">
    <property type="entry name" value="MLKL_N"/>
    <property type="match status" value="1"/>
</dbReference>
<reference evidence="2 3" key="1">
    <citation type="journal article" date="2015" name="Genome Biol. Evol.">
        <title>Comparative Genomics of a Bacterivorous Green Alga Reveals Evolutionary Causalities and Consequences of Phago-Mixotrophic Mode of Nutrition.</title>
        <authorList>
            <person name="Burns J.A."/>
            <person name="Paasch A."/>
            <person name="Narechania A."/>
            <person name="Kim E."/>
        </authorList>
    </citation>
    <scope>NUCLEOTIDE SEQUENCE [LARGE SCALE GENOMIC DNA]</scope>
    <source>
        <strain evidence="2 3">PLY_AMNH</strain>
    </source>
</reference>
<dbReference type="GO" id="GO:0007166">
    <property type="term" value="P:cell surface receptor signaling pathway"/>
    <property type="evidence" value="ECO:0007669"/>
    <property type="project" value="InterPro"/>
</dbReference>
<evidence type="ECO:0000313" key="3">
    <source>
        <dbReference type="Proteomes" id="UP001190700"/>
    </source>
</evidence>
<dbReference type="AlphaFoldDB" id="A0AAE0L2R2"/>
<protein>
    <recommendedName>
        <fullName evidence="1">Mixed lineage kinase domain-containing protein</fullName>
    </recommendedName>
</protein>
<organism evidence="2 3">
    <name type="scientific">Cymbomonas tetramitiformis</name>
    <dbReference type="NCBI Taxonomy" id="36881"/>
    <lineage>
        <taxon>Eukaryota</taxon>
        <taxon>Viridiplantae</taxon>
        <taxon>Chlorophyta</taxon>
        <taxon>Pyramimonadophyceae</taxon>
        <taxon>Pyramimonadales</taxon>
        <taxon>Pyramimonadaceae</taxon>
        <taxon>Cymbomonas</taxon>
    </lineage>
</organism>
<dbReference type="InterPro" id="IPR054000">
    <property type="entry name" value="MLKL_N"/>
</dbReference>
<proteinExistence type="predicted"/>
<dbReference type="EMBL" id="LGRX02010788">
    <property type="protein sequence ID" value="KAK3269717.1"/>
    <property type="molecule type" value="Genomic_DNA"/>
</dbReference>
<dbReference type="CDD" id="cd21037">
    <property type="entry name" value="MLKL_NTD"/>
    <property type="match status" value="1"/>
</dbReference>
<accession>A0AAE0L2R2</accession>
<dbReference type="InterPro" id="IPR036537">
    <property type="entry name" value="Adaptor_Cbl_N_dom_sf"/>
</dbReference>
<feature type="domain" description="Mixed lineage kinase" evidence="1">
    <location>
        <begin position="80"/>
        <end position="233"/>
    </location>
</feature>
<gene>
    <name evidence="2" type="ORF">CYMTET_21860</name>
</gene>
<comment type="caution">
    <text evidence="2">The sequence shown here is derived from an EMBL/GenBank/DDBJ whole genome shotgun (WGS) entry which is preliminary data.</text>
</comment>
<evidence type="ECO:0000313" key="2">
    <source>
        <dbReference type="EMBL" id="KAK3269717.1"/>
    </source>
</evidence>
<evidence type="ECO:0000259" key="1">
    <source>
        <dbReference type="Pfam" id="PF22215"/>
    </source>
</evidence>
<dbReference type="Proteomes" id="UP001190700">
    <property type="component" value="Unassembled WGS sequence"/>
</dbReference>
<keyword evidence="3" id="KW-1185">Reference proteome</keyword>
<dbReference type="Gene3D" id="1.20.930.20">
    <property type="entry name" value="Adaptor protein Cbl, N-terminal domain"/>
    <property type="match status" value="1"/>
</dbReference>
<sequence>MADILEHVVEISQVTHVNGLMTTIKTPALADVQMELDRSGALQKDSNPLARLDFTSGFVPAAELAELALGSAMSSFAVLKSVAALAAKIYYIYTCANANYQLCRRLGERAMSLQSALSRFAANLHEATSRTQQLEEEDYNRMNTQLIRVLQAMESAHDLIQAWGGAKHTFFSKLKNTLISRHFHDEFVECNQRFSTCLADLRGDTIMRMFMKQISMPDPSTWQAEDQQDSHTDLQTIPSSIASMVESQAELAASLAAVHLNVHELKSGLEAHGVTTANLEKGFFQVQMIVQSRPPADVIIF</sequence>